<feature type="domain" description="HTH gntR-type" evidence="5">
    <location>
        <begin position="52"/>
        <end position="120"/>
    </location>
</feature>
<dbReference type="Gene3D" id="3.40.1410.10">
    <property type="entry name" value="Chorismate lyase-like"/>
    <property type="match status" value="1"/>
</dbReference>
<dbReference type="Pfam" id="PF00392">
    <property type="entry name" value="GntR"/>
    <property type="match status" value="1"/>
</dbReference>
<dbReference type="SUPFAM" id="SSF46785">
    <property type="entry name" value="Winged helix' DNA-binding domain"/>
    <property type="match status" value="1"/>
</dbReference>
<dbReference type="CDD" id="cd07377">
    <property type="entry name" value="WHTH_GntR"/>
    <property type="match status" value="1"/>
</dbReference>
<dbReference type="InterPro" id="IPR011663">
    <property type="entry name" value="UTRA"/>
</dbReference>
<keyword evidence="7" id="KW-1185">Reference proteome</keyword>
<reference evidence="6 7" key="1">
    <citation type="submission" date="2019-08" db="EMBL/GenBank/DDBJ databases">
        <title>Chromobacterium paludis, a novel bacterium isolated from a Maryland marsh pond.</title>
        <authorList>
            <person name="Blackburn M.B."/>
            <person name="Gundersen-Rindal D.E."/>
        </authorList>
    </citation>
    <scope>NUCLEOTIDE SEQUENCE [LARGE SCALE GENOMIC DNA]</scope>
    <source>
        <strain evidence="7">IIBBL 257-1</strain>
    </source>
</reference>
<evidence type="ECO:0000259" key="5">
    <source>
        <dbReference type="PROSITE" id="PS50949"/>
    </source>
</evidence>
<dbReference type="GO" id="GO:0045892">
    <property type="term" value="P:negative regulation of DNA-templated transcription"/>
    <property type="evidence" value="ECO:0007669"/>
    <property type="project" value="UniProtKB-UniRule"/>
</dbReference>
<protein>
    <recommendedName>
        <fullName evidence="4">Histidine utilization repressor</fullName>
    </recommendedName>
</protein>
<dbReference type="SMART" id="SM00345">
    <property type="entry name" value="HTH_GNTR"/>
    <property type="match status" value="1"/>
</dbReference>
<dbReference type="SMART" id="SM00866">
    <property type="entry name" value="UTRA"/>
    <property type="match status" value="1"/>
</dbReference>
<dbReference type="GO" id="GO:0003700">
    <property type="term" value="F:DNA-binding transcription factor activity"/>
    <property type="evidence" value="ECO:0007669"/>
    <property type="project" value="UniProtKB-UniRule"/>
</dbReference>
<dbReference type="NCBIfam" id="TIGR02018">
    <property type="entry name" value="his_ut_repres"/>
    <property type="match status" value="1"/>
</dbReference>
<evidence type="ECO:0000256" key="1">
    <source>
        <dbReference type="ARBA" id="ARBA00023015"/>
    </source>
</evidence>
<dbReference type="AlphaFoldDB" id="A0A5C1DKA2"/>
<keyword evidence="3" id="KW-0804">Transcription</keyword>
<gene>
    <name evidence="6" type="primary">hutC</name>
    <name evidence="6" type="ORF">FYK34_16965</name>
</gene>
<dbReference type="GO" id="GO:0003677">
    <property type="term" value="F:DNA binding"/>
    <property type="evidence" value="ECO:0007669"/>
    <property type="project" value="UniProtKB-UniRule"/>
</dbReference>
<accession>A0A5C1DKA2</accession>
<evidence type="ECO:0000256" key="3">
    <source>
        <dbReference type="ARBA" id="ARBA00023163"/>
    </source>
</evidence>
<keyword evidence="2" id="KW-0238">DNA-binding</keyword>
<dbReference type="InterPro" id="IPR050679">
    <property type="entry name" value="Bact_HTH_transcr_reg"/>
</dbReference>
<name>A0A5C1DKA2_9NEIS</name>
<dbReference type="PROSITE" id="PS50949">
    <property type="entry name" value="HTH_GNTR"/>
    <property type="match status" value="1"/>
</dbReference>
<dbReference type="Proteomes" id="UP000322079">
    <property type="component" value="Chromosome"/>
</dbReference>
<evidence type="ECO:0000313" key="6">
    <source>
        <dbReference type="EMBL" id="QEL57125.1"/>
    </source>
</evidence>
<dbReference type="InterPro" id="IPR036388">
    <property type="entry name" value="WH-like_DNA-bd_sf"/>
</dbReference>
<dbReference type="Gene3D" id="1.10.10.10">
    <property type="entry name" value="Winged helix-like DNA-binding domain superfamily/Winged helix DNA-binding domain"/>
    <property type="match status" value="1"/>
</dbReference>
<dbReference type="Pfam" id="PF07702">
    <property type="entry name" value="UTRA"/>
    <property type="match status" value="1"/>
</dbReference>
<organism evidence="6 7">
    <name type="scientific">Chromobacterium paludis</name>
    <dbReference type="NCBI Taxonomy" id="2605945"/>
    <lineage>
        <taxon>Bacteria</taxon>
        <taxon>Pseudomonadati</taxon>
        <taxon>Pseudomonadota</taxon>
        <taxon>Betaproteobacteria</taxon>
        <taxon>Neisseriales</taxon>
        <taxon>Chromobacteriaceae</taxon>
        <taxon>Chromobacterium</taxon>
    </lineage>
</organism>
<dbReference type="InterPro" id="IPR010248">
    <property type="entry name" value="His_ut_repres"/>
</dbReference>
<dbReference type="InterPro" id="IPR028978">
    <property type="entry name" value="Chorismate_lyase_/UTRA_dom_sf"/>
</dbReference>
<dbReference type="SUPFAM" id="SSF64288">
    <property type="entry name" value="Chorismate lyase-like"/>
    <property type="match status" value="1"/>
</dbReference>
<dbReference type="FunFam" id="3.40.1410.10:FF:000004">
    <property type="entry name" value="Histidine utilization repressor"/>
    <property type="match status" value="1"/>
</dbReference>
<sequence>MAVAFVVSRQPLREGHHGLPPVFCAGSSSDAAARATIGHSLIHGATVSDAPQPRYQRIKDYILSGIRDRHFLPGCKIPPELELARQFGVSRMTVNKAVRDLAEAGILLRFAGDGTYVAERKAESPLLDINNIAAEIEARGHSHTAQVILLEALPASEEVALRLSVRAGGIVYHSLIVHCEDDVPIQLEDRYVNPAFAPDYLKQDFSQRTPNDYLMQSCPLTDIEHSVEAVLPGVAEQALLGIAAAEPCLLVLRRTWSHKKLVSFARLTHPGLRYKLRSQTRVKK</sequence>
<evidence type="ECO:0000313" key="7">
    <source>
        <dbReference type="Proteomes" id="UP000322079"/>
    </source>
</evidence>
<dbReference type="PANTHER" id="PTHR44846">
    <property type="entry name" value="MANNOSYL-D-GLYCERATE TRANSPORT/METABOLISM SYSTEM REPRESSOR MNGR-RELATED"/>
    <property type="match status" value="1"/>
</dbReference>
<dbReference type="KEGG" id="chrm:FYK34_16965"/>
<dbReference type="PRINTS" id="PR00035">
    <property type="entry name" value="HTHGNTR"/>
</dbReference>
<dbReference type="EMBL" id="CP043473">
    <property type="protein sequence ID" value="QEL57125.1"/>
    <property type="molecule type" value="Genomic_DNA"/>
</dbReference>
<dbReference type="InterPro" id="IPR036390">
    <property type="entry name" value="WH_DNA-bd_sf"/>
</dbReference>
<evidence type="ECO:0000256" key="2">
    <source>
        <dbReference type="ARBA" id="ARBA00023125"/>
    </source>
</evidence>
<dbReference type="InterPro" id="IPR000524">
    <property type="entry name" value="Tscrpt_reg_HTH_GntR"/>
</dbReference>
<proteinExistence type="predicted"/>
<evidence type="ECO:0000256" key="4">
    <source>
        <dbReference type="NCBIfam" id="TIGR02018"/>
    </source>
</evidence>
<dbReference type="PANTHER" id="PTHR44846:SF16">
    <property type="entry name" value="TRANSCRIPTIONAL REGULATOR PHNF-RELATED"/>
    <property type="match status" value="1"/>
</dbReference>
<keyword evidence="1" id="KW-0805">Transcription regulation</keyword>
<dbReference type="GO" id="GO:0006547">
    <property type="term" value="P:L-histidine metabolic process"/>
    <property type="evidence" value="ECO:0007669"/>
    <property type="project" value="UniProtKB-UniRule"/>
</dbReference>